<dbReference type="GO" id="GO:0003700">
    <property type="term" value="F:DNA-binding transcription factor activity"/>
    <property type="evidence" value="ECO:0007669"/>
    <property type="project" value="InterPro"/>
</dbReference>
<dbReference type="PANTHER" id="PTHR46577">
    <property type="entry name" value="HTH-TYPE TRANSCRIPTIONAL REGULATORY PROTEIN GABR"/>
    <property type="match status" value="1"/>
</dbReference>
<evidence type="ECO:0000256" key="2">
    <source>
        <dbReference type="ARBA" id="ARBA00022898"/>
    </source>
</evidence>
<keyword evidence="2" id="KW-0663">Pyridoxal phosphate</keyword>
<evidence type="ECO:0000256" key="4">
    <source>
        <dbReference type="ARBA" id="ARBA00023125"/>
    </source>
</evidence>
<comment type="similarity">
    <text evidence="1">In the C-terminal section; belongs to the class-I pyridoxal-phosphate-dependent aminotransferase family.</text>
</comment>
<keyword evidence="5" id="KW-0804">Transcription</keyword>
<accession>A0A2C9CQF8</accession>
<gene>
    <name evidence="7" type="ORF">SAMN06273572_102116</name>
</gene>
<evidence type="ECO:0000256" key="1">
    <source>
        <dbReference type="ARBA" id="ARBA00005384"/>
    </source>
</evidence>
<keyword evidence="7" id="KW-0032">Aminotransferase</keyword>
<dbReference type="SUPFAM" id="SSF53383">
    <property type="entry name" value="PLP-dependent transferases"/>
    <property type="match status" value="1"/>
</dbReference>
<dbReference type="Gene3D" id="1.10.10.10">
    <property type="entry name" value="Winged helix-like DNA-binding domain superfamily/Winged helix DNA-binding domain"/>
    <property type="match status" value="1"/>
</dbReference>
<evidence type="ECO:0000256" key="3">
    <source>
        <dbReference type="ARBA" id="ARBA00023015"/>
    </source>
</evidence>
<sequence length="468" mass="50350">MGTRFDTSWVPDFNTDAGPKYRALSGAIEDAIRSGALASGAKLPPVRELAWEIGVTPGTVARAYREATEAGALRATVGQGTFVRERRETGTFIPLHPLTNLPAEGQVDLRNSRSPMVGQEHMINEAITRVISRGSVVLDDYTRATNDYSTRTALANWLGKGGVVADEDSIVPTYGAQQAVLVAMMACTSGPHPVVAVSDLIYPGFQQAAKLAGITLYPIKSDEHGLCINALAEACRVARPQAMLVTPNLHNPTLVTMPESRRAEIAELARAHDLQIIEDDVYGWLMSSRPPSFPSFAPERTWYATSMSKCIAAGLRFGCLVTPPGRGPIGQGIIQAMNYRVSSLIGQIVVELIESGIADEIRVSAREHLEARAALLRRHLAPWGVRTAEGANFAWLSLPEGWHLAAFDRACAEAGVRVATAGAYVLPGADVPNKIRIALGMGLSDEVFSDCLTRISRILAHPPVELMA</sequence>
<dbReference type="InterPro" id="IPR000524">
    <property type="entry name" value="Tscrpt_reg_HTH_GntR"/>
</dbReference>
<dbReference type="EMBL" id="OCTN01000002">
    <property type="protein sequence ID" value="SOH93440.1"/>
    <property type="molecule type" value="Genomic_DNA"/>
</dbReference>
<dbReference type="GO" id="GO:0030170">
    <property type="term" value="F:pyridoxal phosphate binding"/>
    <property type="evidence" value="ECO:0007669"/>
    <property type="project" value="InterPro"/>
</dbReference>
<dbReference type="Pfam" id="PF00155">
    <property type="entry name" value="Aminotran_1_2"/>
    <property type="match status" value="1"/>
</dbReference>
<dbReference type="CDD" id="cd07377">
    <property type="entry name" value="WHTH_GntR"/>
    <property type="match status" value="1"/>
</dbReference>
<dbReference type="SMART" id="SM00345">
    <property type="entry name" value="HTH_GNTR"/>
    <property type="match status" value="1"/>
</dbReference>
<dbReference type="InterPro" id="IPR036390">
    <property type="entry name" value="WH_DNA-bd_sf"/>
</dbReference>
<keyword evidence="7" id="KW-0808">Transferase</keyword>
<organism evidence="7 8">
    <name type="scientific">Pontivivens marinum</name>
    <dbReference type="NCBI Taxonomy" id="1690039"/>
    <lineage>
        <taxon>Bacteria</taxon>
        <taxon>Pseudomonadati</taxon>
        <taxon>Pseudomonadota</taxon>
        <taxon>Alphaproteobacteria</taxon>
        <taxon>Rhodobacterales</taxon>
        <taxon>Paracoccaceae</taxon>
        <taxon>Pontivivens</taxon>
    </lineage>
</organism>
<dbReference type="Proteomes" id="UP000220034">
    <property type="component" value="Unassembled WGS sequence"/>
</dbReference>
<dbReference type="InterPro" id="IPR015424">
    <property type="entry name" value="PyrdxlP-dep_Trfase"/>
</dbReference>
<dbReference type="RefSeq" id="WP_097929024.1">
    <property type="nucleotide sequence ID" value="NZ_OCTN01000002.1"/>
</dbReference>
<dbReference type="SUPFAM" id="SSF46785">
    <property type="entry name" value="Winged helix' DNA-binding domain"/>
    <property type="match status" value="1"/>
</dbReference>
<dbReference type="PANTHER" id="PTHR46577:SF1">
    <property type="entry name" value="HTH-TYPE TRANSCRIPTIONAL REGULATORY PROTEIN GABR"/>
    <property type="match status" value="1"/>
</dbReference>
<dbReference type="AlphaFoldDB" id="A0A2C9CQF8"/>
<keyword evidence="3" id="KW-0805">Transcription regulation</keyword>
<dbReference type="InterPro" id="IPR004839">
    <property type="entry name" value="Aminotransferase_I/II_large"/>
</dbReference>
<keyword evidence="4 7" id="KW-0238">DNA-binding</keyword>
<evidence type="ECO:0000259" key="6">
    <source>
        <dbReference type="PROSITE" id="PS50949"/>
    </source>
</evidence>
<dbReference type="GO" id="GO:0008483">
    <property type="term" value="F:transaminase activity"/>
    <property type="evidence" value="ECO:0007669"/>
    <property type="project" value="UniProtKB-KW"/>
</dbReference>
<keyword evidence="8" id="KW-1185">Reference proteome</keyword>
<protein>
    <submittedName>
        <fullName evidence="7">DNA-binding transcriptional regulator, MocR family, contains an aminotransferase domain</fullName>
    </submittedName>
</protein>
<dbReference type="InterPro" id="IPR015421">
    <property type="entry name" value="PyrdxlP-dep_Trfase_major"/>
</dbReference>
<proteinExistence type="inferred from homology"/>
<dbReference type="GO" id="GO:0003677">
    <property type="term" value="F:DNA binding"/>
    <property type="evidence" value="ECO:0007669"/>
    <property type="project" value="UniProtKB-KW"/>
</dbReference>
<evidence type="ECO:0000256" key="5">
    <source>
        <dbReference type="ARBA" id="ARBA00023163"/>
    </source>
</evidence>
<dbReference type="Pfam" id="PF00392">
    <property type="entry name" value="GntR"/>
    <property type="match status" value="1"/>
</dbReference>
<dbReference type="PROSITE" id="PS50949">
    <property type="entry name" value="HTH_GNTR"/>
    <property type="match status" value="1"/>
</dbReference>
<dbReference type="Gene3D" id="3.40.640.10">
    <property type="entry name" value="Type I PLP-dependent aspartate aminotransferase-like (Major domain)"/>
    <property type="match status" value="1"/>
</dbReference>
<reference evidence="8" key="1">
    <citation type="submission" date="2017-09" db="EMBL/GenBank/DDBJ databases">
        <authorList>
            <person name="Varghese N."/>
            <person name="Submissions S."/>
        </authorList>
    </citation>
    <scope>NUCLEOTIDE SEQUENCE [LARGE SCALE GENOMIC DNA]</scope>
    <source>
        <strain evidence="8">C7</strain>
    </source>
</reference>
<dbReference type="CDD" id="cd00609">
    <property type="entry name" value="AAT_like"/>
    <property type="match status" value="1"/>
</dbReference>
<feature type="domain" description="HTH gntR-type" evidence="6">
    <location>
        <begin position="18"/>
        <end position="86"/>
    </location>
</feature>
<dbReference type="OrthoDB" id="9804020at2"/>
<dbReference type="InterPro" id="IPR051446">
    <property type="entry name" value="HTH_trans_reg/aminotransferase"/>
</dbReference>
<dbReference type="InterPro" id="IPR036388">
    <property type="entry name" value="WH-like_DNA-bd_sf"/>
</dbReference>
<evidence type="ECO:0000313" key="7">
    <source>
        <dbReference type="EMBL" id="SOH93440.1"/>
    </source>
</evidence>
<name>A0A2C9CQF8_9RHOB</name>
<evidence type="ECO:0000313" key="8">
    <source>
        <dbReference type="Proteomes" id="UP000220034"/>
    </source>
</evidence>